<keyword evidence="2" id="KW-0812">Transmembrane</keyword>
<evidence type="ECO:0000313" key="4">
    <source>
        <dbReference type="Proteomes" id="UP000249829"/>
    </source>
</evidence>
<feature type="transmembrane region" description="Helical" evidence="2">
    <location>
        <begin position="46"/>
        <end position="67"/>
    </location>
</feature>
<organism evidence="3 4">
    <name type="scientific">Aspergillus violaceofuscus (strain CBS 115571)</name>
    <dbReference type="NCBI Taxonomy" id="1450538"/>
    <lineage>
        <taxon>Eukaryota</taxon>
        <taxon>Fungi</taxon>
        <taxon>Dikarya</taxon>
        <taxon>Ascomycota</taxon>
        <taxon>Pezizomycotina</taxon>
        <taxon>Eurotiomycetes</taxon>
        <taxon>Eurotiomycetidae</taxon>
        <taxon>Eurotiales</taxon>
        <taxon>Aspergillaceae</taxon>
        <taxon>Aspergillus</taxon>
    </lineage>
</organism>
<proteinExistence type="predicted"/>
<keyword evidence="2" id="KW-0472">Membrane</keyword>
<sequence>MRVDCDLGVPERSTAGPQQRRDRDPSIPRSSRWAVDLLDGWAQVEFLFFFFSFSSPFFSLSLTPPFIPGPSFVRDHHHDFILTSSCNSSLCHVFAAFVVVICVGRFTHTQFGYLYDPR</sequence>
<evidence type="ECO:0000313" key="3">
    <source>
        <dbReference type="EMBL" id="PYI14484.1"/>
    </source>
</evidence>
<feature type="transmembrane region" description="Helical" evidence="2">
    <location>
        <begin position="88"/>
        <end position="108"/>
    </location>
</feature>
<feature type="region of interest" description="Disordered" evidence="1">
    <location>
        <begin position="1"/>
        <end position="28"/>
    </location>
</feature>
<dbReference type="AlphaFoldDB" id="A0A2V5GZ03"/>
<keyword evidence="2" id="KW-1133">Transmembrane helix</keyword>
<keyword evidence="4" id="KW-1185">Reference proteome</keyword>
<gene>
    <name evidence="3" type="ORF">BO99DRAFT_21876</name>
</gene>
<protein>
    <submittedName>
        <fullName evidence="3">Uncharacterized protein</fullName>
    </submittedName>
</protein>
<evidence type="ECO:0000256" key="2">
    <source>
        <dbReference type="SAM" id="Phobius"/>
    </source>
</evidence>
<dbReference type="EMBL" id="KZ825210">
    <property type="protein sequence ID" value="PYI14484.1"/>
    <property type="molecule type" value="Genomic_DNA"/>
</dbReference>
<evidence type="ECO:0000256" key="1">
    <source>
        <dbReference type="SAM" id="MobiDB-lite"/>
    </source>
</evidence>
<reference evidence="3 4" key="1">
    <citation type="submission" date="2018-02" db="EMBL/GenBank/DDBJ databases">
        <title>The genomes of Aspergillus section Nigri reveals drivers in fungal speciation.</title>
        <authorList>
            <consortium name="DOE Joint Genome Institute"/>
            <person name="Vesth T.C."/>
            <person name="Nybo J."/>
            <person name="Theobald S."/>
            <person name="Brandl J."/>
            <person name="Frisvad J.C."/>
            <person name="Nielsen K.F."/>
            <person name="Lyhne E.K."/>
            <person name="Kogle M.E."/>
            <person name="Kuo A."/>
            <person name="Riley R."/>
            <person name="Clum A."/>
            <person name="Nolan M."/>
            <person name="Lipzen A."/>
            <person name="Salamov A."/>
            <person name="Henrissat B."/>
            <person name="Wiebenga A."/>
            <person name="De vries R.P."/>
            <person name="Grigoriev I.V."/>
            <person name="Mortensen U.H."/>
            <person name="Andersen M.R."/>
            <person name="Baker S.E."/>
        </authorList>
    </citation>
    <scope>NUCLEOTIDE SEQUENCE [LARGE SCALE GENOMIC DNA]</scope>
    <source>
        <strain evidence="3 4">CBS 115571</strain>
    </source>
</reference>
<accession>A0A2V5GZ03</accession>
<dbReference type="Proteomes" id="UP000249829">
    <property type="component" value="Unassembled WGS sequence"/>
</dbReference>
<name>A0A2V5GZ03_ASPV1</name>